<dbReference type="AlphaFoldDB" id="A0A4Y1RRM9"/>
<proteinExistence type="predicted"/>
<feature type="compositionally biased region" description="Basic residues" evidence="1">
    <location>
        <begin position="102"/>
        <end position="111"/>
    </location>
</feature>
<protein>
    <submittedName>
        <fullName evidence="2">Uncharacterized protein</fullName>
    </submittedName>
</protein>
<dbReference type="EMBL" id="AP019302">
    <property type="protein sequence ID" value="BBH06558.1"/>
    <property type="molecule type" value="Genomic_DNA"/>
</dbReference>
<sequence length="111" mass="12613">MSQDQGEGIRPEDSPEKGWKPEDDVELVPPDLGQKRRSARARIQTRRIEEGIRPEGSLEEGWKPEEDVELVPLDPNQPDKKARIGSRLSPREGGVDHLPPKQQRHVRVVTI</sequence>
<reference evidence="2" key="1">
    <citation type="journal article" date="2019" name="Science">
        <title>Mutation of a bHLH transcription factor allowed almond domestication.</title>
        <authorList>
            <person name="Sanchez-Perez R."/>
            <person name="Pavan S."/>
            <person name="Mazzeo R."/>
            <person name="Moldovan C."/>
            <person name="Aiese Cigliano R."/>
            <person name="Del Cueto J."/>
            <person name="Ricciardi F."/>
            <person name="Lotti C."/>
            <person name="Ricciardi L."/>
            <person name="Dicenta F."/>
            <person name="Lopez-Marques R.L."/>
            <person name="Lindberg Moller B."/>
        </authorList>
    </citation>
    <scope>NUCLEOTIDE SEQUENCE</scope>
</reference>
<feature type="region of interest" description="Disordered" evidence="1">
    <location>
        <begin position="1"/>
        <end position="42"/>
    </location>
</feature>
<feature type="region of interest" description="Disordered" evidence="1">
    <location>
        <begin position="70"/>
        <end position="111"/>
    </location>
</feature>
<evidence type="ECO:0000313" key="2">
    <source>
        <dbReference type="EMBL" id="BBH06558.1"/>
    </source>
</evidence>
<gene>
    <name evidence="2" type="ORF">Prudu_018243</name>
</gene>
<feature type="compositionally biased region" description="Basic and acidic residues" evidence="1">
    <location>
        <begin position="89"/>
        <end position="99"/>
    </location>
</feature>
<organism evidence="2">
    <name type="scientific">Prunus dulcis</name>
    <name type="common">Almond</name>
    <name type="synonym">Amygdalus dulcis</name>
    <dbReference type="NCBI Taxonomy" id="3755"/>
    <lineage>
        <taxon>Eukaryota</taxon>
        <taxon>Viridiplantae</taxon>
        <taxon>Streptophyta</taxon>
        <taxon>Embryophyta</taxon>
        <taxon>Tracheophyta</taxon>
        <taxon>Spermatophyta</taxon>
        <taxon>Magnoliopsida</taxon>
        <taxon>eudicotyledons</taxon>
        <taxon>Gunneridae</taxon>
        <taxon>Pentapetalae</taxon>
        <taxon>rosids</taxon>
        <taxon>fabids</taxon>
        <taxon>Rosales</taxon>
        <taxon>Rosaceae</taxon>
        <taxon>Amygdaloideae</taxon>
        <taxon>Amygdaleae</taxon>
        <taxon>Prunus</taxon>
    </lineage>
</organism>
<accession>A0A4Y1RRM9</accession>
<evidence type="ECO:0000256" key="1">
    <source>
        <dbReference type="SAM" id="MobiDB-lite"/>
    </source>
</evidence>
<feature type="compositionally biased region" description="Basic and acidic residues" evidence="1">
    <location>
        <begin position="7"/>
        <end position="22"/>
    </location>
</feature>
<name>A0A4Y1RRM9_PRUDU</name>